<dbReference type="HOGENOM" id="CLU_2059321_0_0_6"/>
<gene>
    <name evidence="1" type="ordered locus">S70_07920</name>
</gene>
<proteinExistence type="predicted"/>
<dbReference type="RefSeq" id="WP_004924517.1">
    <property type="nucleotide sequence ID" value="NC_017731.1"/>
</dbReference>
<reference evidence="1 2" key="1">
    <citation type="journal article" date="2012" name="J. Bacteriol.">
        <title>Complete Genome Sequence of Providencia stuartii Clinical Isolate MRSN 2154.</title>
        <authorList>
            <person name="Clifford R.J."/>
            <person name="Hang J."/>
            <person name="Riley M.C."/>
            <person name="Onmus-Leone F."/>
            <person name="Kuschner R.A."/>
            <person name="Lesho E.P."/>
            <person name="Waterman P.E."/>
        </authorList>
    </citation>
    <scope>NUCLEOTIDE SEQUENCE [LARGE SCALE GENOMIC DNA]</scope>
    <source>
        <strain evidence="1 2">MRSN 2154</strain>
    </source>
</reference>
<evidence type="ECO:0000313" key="2">
    <source>
        <dbReference type="Proteomes" id="UP000005012"/>
    </source>
</evidence>
<dbReference type="OrthoDB" id="9911601at2"/>
<dbReference type="AlphaFoldDB" id="A0A140NKL9"/>
<sequence length="112" mass="12403">MKGQAKKGGELGVNGEYYKGGQFMPRSASTVKGEHCSTSRKTGKKRRVLIEPGILVEVNHDENAIFARISAFVAVENGFMRQTASAHTVTYYGLETSLPDLIRRYNAGERYC</sequence>
<protein>
    <submittedName>
        <fullName evidence="1">Uncharacterized protein</fullName>
    </submittedName>
</protein>
<dbReference type="PATRIC" id="fig|1157951.4.peg.1580"/>
<name>A0A140NKL9_PROSM</name>
<organism evidence="1 2">
    <name type="scientific">Providencia stuartii (strain MRSN 2154)</name>
    <dbReference type="NCBI Taxonomy" id="1157951"/>
    <lineage>
        <taxon>Bacteria</taxon>
        <taxon>Pseudomonadati</taxon>
        <taxon>Pseudomonadota</taxon>
        <taxon>Gammaproteobacteria</taxon>
        <taxon>Enterobacterales</taxon>
        <taxon>Morganellaceae</taxon>
        <taxon>Providencia</taxon>
    </lineage>
</organism>
<dbReference type="EMBL" id="CP003488">
    <property type="protein sequence ID" value="AFH93451.1"/>
    <property type="molecule type" value="Genomic_DNA"/>
</dbReference>
<reference evidence="2" key="2">
    <citation type="submission" date="2012-04" db="EMBL/GenBank/DDBJ databases">
        <title>Complete genome sequence of Providencia stuartii clinical isolate MRSN 2154.</title>
        <authorList>
            <person name="Clifford R.J."/>
            <person name="Hang J."/>
            <person name="Riley M.C."/>
            <person name="Onmus-Leone F."/>
            <person name="Kuschner R.A."/>
            <person name="Lesho E.P."/>
            <person name="Waterman P.E."/>
        </authorList>
    </citation>
    <scope>NUCLEOTIDE SEQUENCE [LARGE SCALE GENOMIC DNA]</scope>
    <source>
        <strain evidence="2">MRSN 2154</strain>
    </source>
</reference>
<dbReference type="KEGG" id="psi:S70_07920"/>
<dbReference type="GeneID" id="93517750"/>
<accession>A0A140NKL9</accession>
<dbReference type="Proteomes" id="UP000005012">
    <property type="component" value="Chromosome"/>
</dbReference>
<evidence type="ECO:0000313" key="1">
    <source>
        <dbReference type="EMBL" id="AFH93451.1"/>
    </source>
</evidence>